<name>A0A7J0G9N3_9ERIC</name>
<dbReference type="AlphaFoldDB" id="A0A7J0G9N3"/>
<dbReference type="Proteomes" id="UP000585474">
    <property type="component" value="Unassembled WGS sequence"/>
</dbReference>
<organism evidence="1 2">
    <name type="scientific">Actinidia rufa</name>
    <dbReference type="NCBI Taxonomy" id="165716"/>
    <lineage>
        <taxon>Eukaryota</taxon>
        <taxon>Viridiplantae</taxon>
        <taxon>Streptophyta</taxon>
        <taxon>Embryophyta</taxon>
        <taxon>Tracheophyta</taxon>
        <taxon>Spermatophyta</taxon>
        <taxon>Magnoliopsida</taxon>
        <taxon>eudicotyledons</taxon>
        <taxon>Gunneridae</taxon>
        <taxon>Pentapetalae</taxon>
        <taxon>asterids</taxon>
        <taxon>Ericales</taxon>
        <taxon>Actinidiaceae</taxon>
        <taxon>Actinidia</taxon>
    </lineage>
</organism>
<gene>
    <name evidence="1" type="ORF">Acr_19g0003890</name>
</gene>
<evidence type="ECO:0000313" key="2">
    <source>
        <dbReference type="Proteomes" id="UP000585474"/>
    </source>
</evidence>
<comment type="caution">
    <text evidence="1">The sequence shown here is derived from an EMBL/GenBank/DDBJ whole genome shotgun (WGS) entry which is preliminary data.</text>
</comment>
<accession>A0A7J0G9N3</accession>
<keyword evidence="2" id="KW-1185">Reference proteome</keyword>
<reference evidence="1 2" key="1">
    <citation type="submission" date="2019-07" db="EMBL/GenBank/DDBJ databases">
        <title>De Novo Assembly of kiwifruit Actinidia rufa.</title>
        <authorList>
            <person name="Sugita-Konishi S."/>
            <person name="Sato K."/>
            <person name="Mori E."/>
            <person name="Abe Y."/>
            <person name="Kisaki G."/>
            <person name="Hamano K."/>
            <person name="Suezawa K."/>
            <person name="Otani M."/>
            <person name="Fukuda T."/>
            <person name="Manabe T."/>
            <person name="Gomi K."/>
            <person name="Tabuchi M."/>
            <person name="Akimitsu K."/>
            <person name="Kataoka I."/>
        </authorList>
    </citation>
    <scope>NUCLEOTIDE SEQUENCE [LARGE SCALE GENOMIC DNA]</scope>
    <source>
        <strain evidence="2">cv. Fuchu</strain>
    </source>
</reference>
<dbReference type="EMBL" id="BJWL01000019">
    <property type="protein sequence ID" value="GFZ07452.1"/>
    <property type="molecule type" value="Genomic_DNA"/>
</dbReference>
<proteinExistence type="predicted"/>
<protein>
    <submittedName>
        <fullName evidence="1">Uncharacterized protein</fullName>
    </submittedName>
</protein>
<sequence length="130" mass="13582">MDTAHNSVYKRPLPPSFKGMLNIELSSESFYLLSSPWPDLHAGVVLSGLAPAVYLCSSVQVALQVSEYGDGGCNGKMVMEVEHGLNGKMVVEVECGGGGGGGMVVLIVVGVVVSTGNDRMVVEVWLRVGG</sequence>
<evidence type="ECO:0000313" key="1">
    <source>
        <dbReference type="EMBL" id="GFZ07452.1"/>
    </source>
</evidence>